<evidence type="ECO:0000313" key="3">
    <source>
        <dbReference type="Proteomes" id="UP000198575"/>
    </source>
</evidence>
<dbReference type="InterPro" id="IPR009327">
    <property type="entry name" value="Cupin_DUF985"/>
</dbReference>
<organism evidence="2 3">
    <name type="scientific">Dokdonella immobilis</name>
    <dbReference type="NCBI Taxonomy" id="578942"/>
    <lineage>
        <taxon>Bacteria</taxon>
        <taxon>Pseudomonadati</taxon>
        <taxon>Pseudomonadota</taxon>
        <taxon>Gammaproteobacteria</taxon>
        <taxon>Lysobacterales</taxon>
        <taxon>Rhodanobacteraceae</taxon>
        <taxon>Dokdonella</taxon>
    </lineage>
</organism>
<accession>A0A1I4WSM1</accession>
<dbReference type="PANTHER" id="PTHR33387">
    <property type="entry name" value="RMLC-LIKE JELLY ROLL FOLD PROTEIN"/>
    <property type="match status" value="1"/>
</dbReference>
<gene>
    <name evidence="2" type="ORF">SAMN05216289_10628</name>
</gene>
<sequence>MNERAEHLKRTLALEPHVEGGHYRRIYESTSQIPFGPEARARATATSIYYLLGEGEVSRWHRIDADEIWHWYEGDALEMLRFDPRDRQFTRHRLGPVDHETAPVFVVPAGCWQAARPLGEYALVGCTVAPGYEWRGFSTLDVAPDIAQLLARFDPTGMGMPQGI</sequence>
<dbReference type="AlphaFoldDB" id="A0A1I4WSM1"/>
<dbReference type="InterPro" id="IPR014710">
    <property type="entry name" value="RmlC-like_jellyroll"/>
</dbReference>
<dbReference type="OrthoDB" id="9798288at2"/>
<keyword evidence="3" id="KW-1185">Reference proteome</keyword>
<protein>
    <recommendedName>
        <fullName evidence="1">DUF985 domain-containing protein</fullName>
    </recommendedName>
</protein>
<dbReference type="Proteomes" id="UP000198575">
    <property type="component" value="Unassembled WGS sequence"/>
</dbReference>
<dbReference type="SUPFAM" id="SSF51182">
    <property type="entry name" value="RmlC-like cupins"/>
    <property type="match status" value="1"/>
</dbReference>
<name>A0A1I4WSM1_9GAMM</name>
<dbReference type="RefSeq" id="WP_092406090.1">
    <property type="nucleotide sequence ID" value="NZ_FOVF01000006.1"/>
</dbReference>
<proteinExistence type="predicted"/>
<evidence type="ECO:0000259" key="1">
    <source>
        <dbReference type="Pfam" id="PF06172"/>
    </source>
</evidence>
<evidence type="ECO:0000313" key="2">
    <source>
        <dbReference type="EMBL" id="SFN16824.1"/>
    </source>
</evidence>
<dbReference type="InterPro" id="IPR039935">
    <property type="entry name" value="YML079W-like"/>
</dbReference>
<dbReference type="Gene3D" id="2.60.120.10">
    <property type="entry name" value="Jelly Rolls"/>
    <property type="match status" value="1"/>
</dbReference>
<dbReference type="CDD" id="cd06121">
    <property type="entry name" value="cupin_YML079wp"/>
    <property type="match status" value="1"/>
</dbReference>
<dbReference type="PANTHER" id="PTHR33387:SF3">
    <property type="entry name" value="DUF985 DOMAIN-CONTAINING PROTEIN"/>
    <property type="match status" value="1"/>
</dbReference>
<dbReference type="Pfam" id="PF06172">
    <property type="entry name" value="Cupin_5"/>
    <property type="match status" value="1"/>
</dbReference>
<feature type="domain" description="DUF985" evidence="1">
    <location>
        <begin position="10"/>
        <end position="138"/>
    </location>
</feature>
<dbReference type="EMBL" id="FOVF01000006">
    <property type="protein sequence ID" value="SFN16824.1"/>
    <property type="molecule type" value="Genomic_DNA"/>
</dbReference>
<reference evidence="2 3" key="1">
    <citation type="submission" date="2016-10" db="EMBL/GenBank/DDBJ databases">
        <authorList>
            <person name="de Groot N.N."/>
        </authorList>
    </citation>
    <scope>NUCLEOTIDE SEQUENCE [LARGE SCALE GENOMIC DNA]</scope>
    <source>
        <strain evidence="2 3">CGMCC 1.7659</strain>
    </source>
</reference>
<dbReference type="InterPro" id="IPR011051">
    <property type="entry name" value="RmlC_Cupin_sf"/>
</dbReference>